<evidence type="ECO:0008006" key="4">
    <source>
        <dbReference type="Google" id="ProtNLM"/>
    </source>
</evidence>
<reference evidence="3" key="3">
    <citation type="submission" date="2025-08" db="UniProtKB">
        <authorList>
            <consortium name="RefSeq"/>
        </authorList>
    </citation>
    <scope>IDENTIFICATION</scope>
    <source>
        <strain evidence="3">CBS 342.82</strain>
    </source>
</reference>
<dbReference type="PANTHER" id="PTHR28043:SF1">
    <property type="entry name" value="INCREASED RECOMBINATION CENTERS PROTEIN 6"/>
    <property type="match status" value="1"/>
</dbReference>
<dbReference type="Pfam" id="PF10199">
    <property type="entry name" value="Adaptin_binding"/>
    <property type="match status" value="1"/>
</dbReference>
<feature type="compositionally biased region" description="Acidic residues" evidence="1">
    <location>
        <begin position="304"/>
        <end position="315"/>
    </location>
</feature>
<dbReference type="Proteomes" id="UP000504637">
    <property type="component" value="Unplaced"/>
</dbReference>
<organism evidence="3">
    <name type="scientific">Dissoconium aciculare CBS 342.82</name>
    <dbReference type="NCBI Taxonomy" id="1314786"/>
    <lineage>
        <taxon>Eukaryota</taxon>
        <taxon>Fungi</taxon>
        <taxon>Dikarya</taxon>
        <taxon>Ascomycota</taxon>
        <taxon>Pezizomycotina</taxon>
        <taxon>Dothideomycetes</taxon>
        <taxon>Dothideomycetidae</taxon>
        <taxon>Mycosphaerellales</taxon>
        <taxon>Dissoconiaceae</taxon>
        <taxon>Dissoconium</taxon>
    </lineage>
</organism>
<dbReference type="PANTHER" id="PTHR28043">
    <property type="entry name" value="INCREASED RECOMBINATION CENTERS PROTEIN 6"/>
    <property type="match status" value="1"/>
</dbReference>
<evidence type="ECO:0000313" key="2">
    <source>
        <dbReference type="Proteomes" id="UP000504637"/>
    </source>
</evidence>
<proteinExistence type="predicted"/>
<keyword evidence="2" id="KW-1185">Reference proteome</keyword>
<sequence>MDAAVVPSTSEVATIRNASKRILFIGTRGAGILDVVRDLTGSSPSPVDASGSIAGLSHEWRATTPYYSALVPVWIDEFPSSSTSDGATAGVLDWQKEFLRDEACDVVRVVGAWVYVFPKPSPAVGTSAPTTETIITDETRAVMKAIQDVVEKHAGYDEDGISSVVKLAIAKGTGKQDPAKSHTTARTDNDMNHDVIALDHEAEEEICQEFGFEFVDYSATGHNAFGEKVGFARLQEALQTIEWTSSDPEIEHEAGEEDEDDITAMLKAFEGESSGMLGTDREEAEWTAEMFAVKAALLQQSELDDETDVAGENDDNAAREGQVDDLDRLMGRLLAVKEQSVGLPEEERKRLAARAVREVVRDL</sequence>
<accession>A0A6J3MFW6</accession>
<evidence type="ECO:0000256" key="1">
    <source>
        <dbReference type="SAM" id="MobiDB-lite"/>
    </source>
</evidence>
<dbReference type="GO" id="GO:0030674">
    <property type="term" value="F:protein-macromolecule adaptor activity"/>
    <property type="evidence" value="ECO:0007669"/>
    <property type="project" value="TreeGrafter"/>
</dbReference>
<evidence type="ECO:0000313" key="3">
    <source>
        <dbReference type="RefSeq" id="XP_033463917.1"/>
    </source>
</evidence>
<dbReference type="RefSeq" id="XP_033463917.1">
    <property type="nucleotide sequence ID" value="XM_033603577.1"/>
</dbReference>
<gene>
    <name evidence="3" type="ORF">K489DRAFT_374963</name>
</gene>
<dbReference type="Gene3D" id="3.40.50.11960">
    <property type="match status" value="1"/>
</dbReference>
<protein>
    <recommendedName>
        <fullName evidence="4">Alpha and gamma adaptin binding protein p34</fullName>
    </recommendedName>
</protein>
<dbReference type="InterPro" id="IPR034627">
    <property type="entry name" value="Irc6"/>
</dbReference>
<dbReference type="AlphaFoldDB" id="A0A6J3MFW6"/>
<dbReference type="GeneID" id="54361377"/>
<feature type="region of interest" description="Disordered" evidence="1">
    <location>
        <begin position="304"/>
        <end position="323"/>
    </location>
</feature>
<reference evidence="3" key="1">
    <citation type="submission" date="2020-01" db="EMBL/GenBank/DDBJ databases">
        <authorList>
            <consortium name="DOE Joint Genome Institute"/>
            <person name="Haridas S."/>
            <person name="Albert R."/>
            <person name="Binder M."/>
            <person name="Bloem J."/>
            <person name="Labutti K."/>
            <person name="Salamov A."/>
            <person name="Andreopoulos B."/>
            <person name="Baker S.E."/>
            <person name="Barry K."/>
            <person name="Bills G."/>
            <person name="Bluhm B.H."/>
            <person name="Cannon C."/>
            <person name="Castanera R."/>
            <person name="Culley D.E."/>
            <person name="Daum C."/>
            <person name="Ezra D."/>
            <person name="Gonzalez J.B."/>
            <person name="Henrissat B."/>
            <person name="Kuo A."/>
            <person name="Liang C."/>
            <person name="Lipzen A."/>
            <person name="Lutzoni F."/>
            <person name="Magnuson J."/>
            <person name="Mondo S."/>
            <person name="Nolan M."/>
            <person name="Ohm R."/>
            <person name="Pangilinan J."/>
            <person name="Park H.-J."/>
            <person name="Ramirez L."/>
            <person name="Alfaro M."/>
            <person name="Sun H."/>
            <person name="Tritt A."/>
            <person name="Yoshinaga Y."/>
            <person name="Zwiers L.-H."/>
            <person name="Turgeon B.G."/>
            <person name="Goodwin S.B."/>
            <person name="Spatafora J.W."/>
            <person name="Crous P.W."/>
            <person name="Grigoriev I.V."/>
        </authorList>
    </citation>
    <scope>NUCLEOTIDE SEQUENCE</scope>
    <source>
        <strain evidence="3">CBS 342.82</strain>
    </source>
</reference>
<name>A0A6J3MFW6_9PEZI</name>
<dbReference type="OrthoDB" id="10261384at2759"/>
<dbReference type="GO" id="GO:0016192">
    <property type="term" value="P:vesicle-mediated transport"/>
    <property type="evidence" value="ECO:0007669"/>
    <property type="project" value="InterPro"/>
</dbReference>
<reference evidence="3" key="2">
    <citation type="submission" date="2020-04" db="EMBL/GenBank/DDBJ databases">
        <authorList>
            <consortium name="NCBI Genome Project"/>
        </authorList>
    </citation>
    <scope>NUCLEOTIDE SEQUENCE</scope>
    <source>
        <strain evidence="3">CBS 342.82</strain>
    </source>
</reference>